<dbReference type="InterPro" id="IPR039174">
    <property type="entry name" value="Chondroitin_ABC_lyase"/>
</dbReference>
<feature type="domain" description="Polysaccharide lyase family 8 central" evidence="9">
    <location>
        <begin position="597"/>
        <end position="851"/>
    </location>
</feature>
<feature type="binding site" evidence="8">
    <location>
        <position position="173"/>
    </location>
    <ligand>
        <name>Ca(2+)</name>
        <dbReference type="ChEBI" id="CHEBI:29108"/>
    </ligand>
</feature>
<evidence type="ECO:0000256" key="4">
    <source>
        <dbReference type="ARBA" id="ARBA00022837"/>
    </source>
</evidence>
<feature type="domain" description="Polysaccharide lyase family 8 C-terminal" evidence="10">
    <location>
        <begin position="870"/>
        <end position="930"/>
    </location>
</feature>
<evidence type="ECO:0000259" key="11">
    <source>
        <dbReference type="Pfam" id="PF09092"/>
    </source>
</evidence>
<dbReference type="OrthoDB" id="6394136at2"/>
<dbReference type="Proteomes" id="UP000269493">
    <property type="component" value="Unassembled WGS sequence"/>
</dbReference>
<dbReference type="RefSeq" id="WP_022390056.1">
    <property type="nucleotide sequence ID" value="NZ_KI440835.1"/>
</dbReference>
<comment type="subunit">
    <text evidence="3">Monomer.</text>
</comment>
<evidence type="ECO:0000256" key="2">
    <source>
        <dbReference type="ARBA" id="ARBA00006699"/>
    </source>
</evidence>
<dbReference type="PIRSF" id="PIRSF034515">
    <property type="entry name" value="Chondroitinase"/>
    <property type="match status" value="1"/>
</dbReference>
<feature type="domain" description="Lyase catalytic" evidence="12">
    <location>
        <begin position="222"/>
        <end position="567"/>
    </location>
</feature>
<dbReference type="Pfam" id="PF02884">
    <property type="entry name" value="Lyase_8_C"/>
    <property type="match status" value="1"/>
</dbReference>
<evidence type="ECO:0000313" key="14">
    <source>
        <dbReference type="Proteomes" id="UP000269493"/>
    </source>
</evidence>
<evidence type="ECO:0000256" key="5">
    <source>
        <dbReference type="ARBA" id="ARBA00023239"/>
    </source>
</evidence>
<feature type="domain" description="Lyase N-terminal" evidence="11">
    <location>
        <begin position="31"/>
        <end position="193"/>
    </location>
</feature>
<feature type="active site" description="Proton donor" evidence="6">
    <location>
        <position position="470"/>
    </location>
</feature>
<comment type="similarity">
    <text evidence="2">Belongs to the polysaccharide lyase 8 family.</text>
</comment>
<dbReference type="InterPro" id="IPR024200">
    <property type="entry name" value="Chondroitinase_ABC_I"/>
</dbReference>
<evidence type="ECO:0000256" key="1">
    <source>
        <dbReference type="ARBA" id="ARBA00001913"/>
    </source>
</evidence>
<dbReference type="PANTHER" id="PTHR37322">
    <property type="match status" value="1"/>
</dbReference>
<dbReference type="Gene3D" id="2.60.120.430">
    <property type="entry name" value="Galactose-binding lectin"/>
    <property type="match status" value="1"/>
</dbReference>
<dbReference type="GO" id="GO:0034000">
    <property type="term" value="F:chondroitin-sulfate-ABC endolyase activity"/>
    <property type="evidence" value="ECO:0007669"/>
    <property type="project" value="InterPro"/>
</dbReference>
<dbReference type="InterPro" id="IPR015177">
    <property type="entry name" value="Lyase_catalyt"/>
</dbReference>
<dbReference type="Gene3D" id="1.50.10.100">
    <property type="entry name" value="Chondroitin AC/alginate lyase"/>
    <property type="match status" value="1"/>
</dbReference>
<dbReference type="SUPFAM" id="SSF49863">
    <property type="entry name" value="Hyaluronate lyase-like, C-terminal domain"/>
    <property type="match status" value="1"/>
</dbReference>
<keyword evidence="14" id="KW-1185">Reference proteome</keyword>
<evidence type="ECO:0000259" key="12">
    <source>
        <dbReference type="Pfam" id="PF09093"/>
    </source>
</evidence>
<evidence type="ECO:0000259" key="9">
    <source>
        <dbReference type="Pfam" id="PF02278"/>
    </source>
</evidence>
<feature type="binding site" evidence="8">
    <location>
        <position position="36"/>
    </location>
    <ligand>
        <name>Ca(2+)</name>
        <dbReference type="ChEBI" id="CHEBI:29108"/>
    </ligand>
</feature>
<evidence type="ECO:0000313" key="13">
    <source>
        <dbReference type="EMBL" id="RKT58407.1"/>
    </source>
</evidence>
<dbReference type="GO" id="GO:0005576">
    <property type="term" value="C:extracellular region"/>
    <property type="evidence" value="ECO:0007669"/>
    <property type="project" value="InterPro"/>
</dbReference>
<keyword evidence="4 8" id="KW-0106">Calcium</keyword>
<dbReference type="GeneID" id="92928704"/>
<dbReference type="Gene3D" id="2.70.98.10">
    <property type="match status" value="1"/>
</dbReference>
<evidence type="ECO:0000256" key="6">
    <source>
        <dbReference type="PIRSR" id="PIRSR034515-1"/>
    </source>
</evidence>
<dbReference type="InterPro" id="IPR003159">
    <property type="entry name" value="Lyase_8_central_dom"/>
</dbReference>
<dbReference type="Pfam" id="PF09093">
    <property type="entry name" value="Lyase_catalyt"/>
    <property type="match status" value="1"/>
</dbReference>
<feature type="site" description="Important for catalytic activity against dermatan sulfate substrate" evidence="7">
    <location>
        <position position="353"/>
    </location>
</feature>
<dbReference type="Gene3D" id="2.60.220.10">
    <property type="entry name" value="Polysaccharide lyase family 8-like, C-terminal"/>
    <property type="match status" value="1"/>
</dbReference>
<feature type="site" description="Important for catalytic activity against all substrates" evidence="7">
    <location>
        <position position="619"/>
    </location>
</feature>
<dbReference type="InterPro" id="IPR015176">
    <property type="entry name" value="Lyase_N"/>
</dbReference>
<dbReference type="InterPro" id="IPR011013">
    <property type="entry name" value="Gal_mutarotase_sf_dom"/>
</dbReference>
<feature type="site" description="Transition state stabilizer" evidence="7">
    <location>
        <position position="523"/>
    </location>
</feature>
<feature type="active site" description="Proton acceptor" evidence="6">
    <location>
        <position position="463"/>
    </location>
</feature>
<evidence type="ECO:0000259" key="10">
    <source>
        <dbReference type="Pfam" id="PF02884"/>
    </source>
</evidence>
<dbReference type="InterPro" id="IPR014718">
    <property type="entry name" value="GH-type_carb-bd"/>
</dbReference>
<feature type="binding site" evidence="8">
    <location>
        <position position="62"/>
    </location>
    <ligand>
        <name>Ca(2+)</name>
        <dbReference type="ChEBI" id="CHEBI:29108"/>
    </ligand>
</feature>
<evidence type="ECO:0000256" key="3">
    <source>
        <dbReference type="ARBA" id="ARBA00011245"/>
    </source>
</evidence>
<dbReference type="Pfam" id="PF09092">
    <property type="entry name" value="Lyase_N"/>
    <property type="match status" value="1"/>
</dbReference>
<dbReference type="SUPFAM" id="SSF74650">
    <property type="entry name" value="Galactose mutarotase-like"/>
    <property type="match status" value="1"/>
</dbReference>
<feature type="active site" description="Proton acceptor" evidence="6">
    <location>
        <position position="354"/>
    </location>
</feature>
<proteinExistence type="inferred from homology"/>
<organism evidence="13 14">
    <name type="scientific">Coprobacter fastidiosus NSB1 = JCM 33896</name>
    <dbReference type="NCBI Taxonomy" id="1349822"/>
    <lineage>
        <taxon>Bacteria</taxon>
        <taxon>Pseudomonadati</taxon>
        <taxon>Bacteroidota</taxon>
        <taxon>Bacteroidia</taxon>
        <taxon>Bacteroidales</taxon>
        <taxon>Barnesiellaceae</taxon>
        <taxon>Coprobacter</taxon>
    </lineage>
</organism>
<dbReference type="GO" id="GO:0046872">
    <property type="term" value="F:metal ion binding"/>
    <property type="evidence" value="ECO:0007669"/>
    <property type="project" value="UniProtKB-KW"/>
</dbReference>
<keyword evidence="8" id="KW-0479">Metal-binding</keyword>
<dbReference type="InterPro" id="IPR008929">
    <property type="entry name" value="Chondroitin_lyas"/>
</dbReference>
<dbReference type="GO" id="GO:0042597">
    <property type="term" value="C:periplasmic space"/>
    <property type="evidence" value="ECO:0007669"/>
    <property type="project" value="TreeGrafter"/>
</dbReference>
<dbReference type="SUPFAM" id="SSF48230">
    <property type="entry name" value="Chondroitin AC/alginate lyase"/>
    <property type="match status" value="1"/>
</dbReference>
<sequence>MYYFKHIFFLLFLTIPFSITRAQIREFTHPEIISFEDSTDPVTAGKNSKVSLSNKHYKHLGHSLQWNWDKPNAQIFINQPIGYLSQNPNPKETSLSTFIFWIYNPKAISSGKLKFEFLKQGKVCSWFEYGMNFTGWSGAWLIFNRDMQGTPEEGMDELRITAPNTNYGEIFLDHIILSSFQDVRHQTADFQAPYINPETTSHWLVLLKSWENDFDLPIPARVSPSEQKSINDVETRLKQLLLPKKQPDVTKLKKQFIAYNITENSDGSISGLPIFFERFGEAYANLGGENYAKIYANPMGLRNCVNFMYNLAIAWNNSTNNNEKTELANMFILMTRHMLDQGFRAGSAMGTLHHLGYSMRNYYPAMFLMKDVLIKAELDQDIQRAMEWFAGTGEVKLKPEIDGMDIDAFNTSLIGRLSSIMMMKDSPQKVTYLRSISRWIDNGLHFSDGTMGCFKIDGSIFHHRHNYPAYAVGGLDGAVNSVWLLRDSEFEISRQSHENLKFALLTMRKYCNLVTWPLSLSGRHPDGKGKLIPWHYARLAEVGSPDKTEKIDTELASAYLRLNNGKKDSYSKKFTKAGIIPEKAPEGNWGINYSCLAVHRRENWLATAMGHSRYLWATESYIGANYFGRYLNHGNLQILGSGNPIDMFASGFNQQGWDWNHIPGTTAAVIPMKDLKADIRQVDEVSGYEEMLLSDESFAGAISSKNRNGAFGMKLHEHDKYNGSLRARKSYFFFDNRIIALGSDIESALPDAPVHTTLFQVYLPEEESPIFINGKKISDFPYEKRLSEKTAMLGDGKKNYYLIRNGNIIVHKTLQHSLDEETCAPTENNFALAAIDHGKTPHNASYEYMVLIQPSEKEKKQYQKSGGYIVLQQNKQAHIVRDKATSTTGYVLFEEGEVTVGNEILSVNHPCLIMTAKENKDKMTISVCDPDLHFYEGPADEQYDKNGKRIERSVYSRKWIDNPSAKSTIKIKINGIWNLETPSDYIKISGKDTKSTFLEVSCRHGMTREVNLIKD</sequence>
<reference evidence="13 14" key="1">
    <citation type="submission" date="2018-10" db="EMBL/GenBank/DDBJ databases">
        <title>Genomic Encyclopedia of Archaeal and Bacterial Type Strains, Phase II (KMG-II): from individual species to whole genera.</title>
        <authorList>
            <person name="Goeker M."/>
        </authorList>
    </citation>
    <scope>NUCLEOTIDE SEQUENCE [LARGE SCALE GENOMIC DNA]</scope>
    <source>
        <strain evidence="13 14">NSB1</strain>
    </source>
</reference>
<dbReference type="InterPro" id="IPR004103">
    <property type="entry name" value="Lyase_8_C"/>
</dbReference>
<keyword evidence="5 13" id="KW-0456">Lyase</keyword>
<accession>A0A495WB63</accession>
<dbReference type="AlphaFoldDB" id="A0A495WB63"/>
<dbReference type="InterPro" id="IPR011071">
    <property type="entry name" value="Lyase_8-like_C"/>
</dbReference>
<dbReference type="PANTHER" id="PTHR37322:SF3">
    <property type="entry name" value="CHONDROITIN SULFATE ABC EXOLYASE"/>
    <property type="match status" value="1"/>
</dbReference>
<dbReference type="GO" id="GO:0006027">
    <property type="term" value="P:glycosaminoglycan catabolic process"/>
    <property type="evidence" value="ECO:0007669"/>
    <property type="project" value="InterPro"/>
</dbReference>
<dbReference type="EMBL" id="RBXN01000004">
    <property type="protein sequence ID" value="RKT58407.1"/>
    <property type="molecule type" value="Genomic_DNA"/>
</dbReference>
<dbReference type="SUPFAM" id="SSF49785">
    <property type="entry name" value="Galactose-binding domain-like"/>
    <property type="match status" value="1"/>
</dbReference>
<name>A0A495WB63_9BACT</name>
<dbReference type="Pfam" id="PF02278">
    <property type="entry name" value="Lyase_8"/>
    <property type="match status" value="1"/>
</dbReference>
<dbReference type="InterPro" id="IPR008979">
    <property type="entry name" value="Galactose-bd-like_sf"/>
</dbReference>
<comment type="caution">
    <text evidence="13">The sequence shown here is derived from an EMBL/GenBank/DDBJ whole genome shotgun (WGS) entry which is preliminary data.</text>
</comment>
<gene>
    <name evidence="13" type="ORF">BC742_1488</name>
</gene>
<feature type="binding site" evidence="8">
    <location>
        <position position="34"/>
    </location>
    <ligand>
        <name>Ca(2+)</name>
        <dbReference type="ChEBI" id="CHEBI:29108"/>
    </ligand>
</feature>
<feature type="site" description="Important for catalytic activity against all substrates" evidence="7">
    <location>
        <position position="184"/>
    </location>
</feature>
<evidence type="ECO:0000256" key="8">
    <source>
        <dbReference type="PIRSR" id="PIRSR034515-3"/>
    </source>
</evidence>
<dbReference type="GO" id="GO:0030246">
    <property type="term" value="F:carbohydrate binding"/>
    <property type="evidence" value="ECO:0007669"/>
    <property type="project" value="InterPro"/>
</dbReference>
<protein>
    <submittedName>
        <fullName evidence="13">Chondroitin-sulfate-ABC endolyase/exolyase</fullName>
    </submittedName>
</protein>
<dbReference type="GO" id="GO:0005975">
    <property type="term" value="P:carbohydrate metabolic process"/>
    <property type="evidence" value="ECO:0007669"/>
    <property type="project" value="InterPro"/>
</dbReference>
<evidence type="ECO:0000256" key="7">
    <source>
        <dbReference type="PIRSR" id="PIRSR034515-2"/>
    </source>
</evidence>
<comment type="cofactor">
    <cofactor evidence="1">
        <name>Ca(2+)</name>
        <dbReference type="ChEBI" id="CHEBI:29108"/>
    </cofactor>
</comment>